<comment type="similarity">
    <text evidence="1">Belongs to the peptidase S16 family.</text>
</comment>
<dbReference type="InterPro" id="IPR027065">
    <property type="entry name" value="Lon_Prtase"/>
</dbReference>
<dbReference type="InterPro" id="IPR020568">
    <property type="entry name" value="Ribosomal_Su5_D2-typ_SF"/>
</dbReference>
<comment type="catalytic activity">
    <reaction evidence="1">
        <text>Hydrolysis of proteins in presence of ATP.</text>
        <dbReference type="EC" id="3.4.21.53"/>
    </reaction>
</comment>
<keyword evidence="5" id="KW-1185">Reference proteome</keyword>
<feature type="active site" evidence="1">
    <location>
        <position position="248"/>
    </location>
</feature>
<name>A0A8J4M1K6_9BACL</name>
<reference evidence="4" key="1">
    <citation type="submission" date="2021-04" db="EMBL/GenBank/DDBJ databases">
        <title>Draft genome sequence of Xylanibacillus composti strain K13.</title>
        <authorList>
            <person name="Uke A."/>
            <person name="Chhe C."/>
            <person name="Baramee S."/>
            <person name="Kosugi A."/>
        </authorList>
    </citation>
    <scope>NUCLEOTIDE SEQUENCE</scope>
    <source>
        <strain evidence="4">K13</strain>
    </source>
</reference>
<comment type="caution">
    <text evidence="4">The sequence shown here is derived from an EMBL/GenBank/DDBJ whole genome shotgun (WGS) entry which is preliminary data.</text>
</comment>
<keyword evidence="1" id="KW-0378">Hydrolase</keyword>
<dbReference type="Proteomes" id="UP000677918">
    <property type="component" value="Unassembled WGS sequence"/>
</dbReference>
<feature type="active site" evidence="1">
    <location>
        <position position="293"/>
    </location>
</feature>
<dbReference type="AlphaFoldDB" id="A0A8J4M1K6"/>
<organism evidence="4 5">
    <name type="scientific">Xylanibacillus composti</name>
    <dbReference type="NCBI Taxonomy" id="1572762"/>
    <lineage>
        <taxon>Bacteria</taxon>
        <taxon>Bacillati</taxon>
        <taxon>Bacillota</taxon>
        <taxon>Bacilli</taxon>
        <taxon>Bacillales</taxon>
        <taxon>Paenibacillaceae</taxon>
        <taxon>Xylanibacillus</taxon>
    </lineage>
</organism>
<dbReference type="EC" id="3.4.21.53" evidence="1"/>
<dbReference type="PANTHER" id="PTHR10046">
    <property type="entry name" value="ATP DEPENDENT LON PROTEASE FAMILY MEMBER"/>
    <property type="match status" value="1"/>
</dbReference>
<dbReference type="InterPro" id="IPR036034">
    <property type="entry name" value="PDZ_sf"/>
</dbReference>
<dbReference type="SUPFAM" id="SSF50156">
    <property type="entry name" value="PDZ domain-like"/>
    <property type="match status" value="1"/>
</dbReference>
<dbReference type="RefSeq" id="WP_213411318.1">
    <property type="nucleotide sequence ID" value="NZ_BOVK01000016.1"/>
</dbReference>
<accession>A0A8J4M1K6</accession>
<dbReference type="GO" id="GO:0030163">
    <property type="term" value="P:protein catabolic process"/>
    <property type="evidence" value="ECO:0007669"/>
    <property type="project" value="InterPro"/>
</dbReference>
<evidence type="ECO:0000313" key="4">
    <source>
        <dbReference type="EMBL" id="GIQ68689.1"/>
    </source>
</evidence>
<dbReference type="PROSITE" id="PS51786">
    <property type="entry name" value="LON_PROTEOLYTIC"/>
    <property type="match status" value="1"/>
</dbReference>
<dbReference type="GO" id="GO:0004252">
    <property type="term" value="F:serine-type endopeptidase activity"/>
    <property type="evidence" value="ECO:0007669"/>
    <property type="project" value="UniProtKB-UniRule"/>
</dbReference>
<dbReference type="InterPro" id="IPR014721">
    <property type="entry name" value="Ribsml_uS5_D2-typ_fold_subgr"/>
</dbReference>
<dbReference type="EMBL" id="BOVK01000016">
    <property type="protein sequence ID" value="GIQ68689.1"/>
    <property type="molecule type" value="Genomic_DNA"/>
</dbReference>
<evidence type="ECO:0000259" key="3">
    <source>
        <dbReference type="PROSITE" id="PS51786"/>
    </source>
</evidence>
<keyword evidence="1" id="KW-0645">Protease</keyword>
<dbReference type="InterPro" id="IPR008269">
    <property type="entry name" value="Lon_proteolytic"/>
</dbReference>
<keyword evidence="1" id="KW-0720">Serine protease</keyword>
<feature type="domain" description="PDZ" evidence="2">
    <location>
        <begin position="119"/>
        <end position="180"/>
    </location>
</feature>
<dbReference type="GO" id="GO:0005524">
    <property type="term" value="F:ATP binding"/>
    <property type="evidence" value="ECO:0007669"/>
    <property type="project" value="InterPro"/>
</dbReference>
<dbReference type="PROSITE" id="PS50106">
    <property type="entry name" value="PDZ"/>
    <property type="match status" value="1"/>
</dbReference>
<protein>
    <recommendedName>
        <fullName evidence="1">endopeptidase La</fullName>
        <ecNumber evidence="1">3.4.21.53</ecNumber>
    </recommendedName>
</protein>
<feature type="domain" description="Lon proteolytic" evidence="3">
    <location>
        <begin position="241"/>
        <end position="344"/>
    </location>
</feature>
<evidence type="ECO:0000256" key="1">
    <source>
        <dbReference type="PROSITE-ProRule" id="PRU01122"/>
    </source>
</evidence>
<dbReference type="Pfam" id="PF13180">
    <property type="entry name" value="PDZ_2"/>
    <property type="match status" value="1"/>
</dbReference>
<dbReference type="Pfam" id="PF05362">
    <property type="entry name" value="Lon_C"/>
    <property type="match status" value="1"/>
</dbReference>
<sequence length="352" mass="39120">MTKKRLLMKWLRYGLLAVLVVSITVYAYWPSPYIIYRPGSAEEVRPMIHMEDAYLDEAGSFMLTTVNVLSNTNMATYWYVKWFNKHAQIFLEREIYREGETHEEYRERQGYNMMNSQSMAALAAYQSADIEFELRTEQVIVLGVQKGFPAEKALAAGDILLEVNGEKAADTQTVAELIQRQKVGDAVTITYKRNNEVHDVPITLVELDGDMSNSRPGIGVTMGNVMEVVPVDPGKKVTIEAGSIGGPSAGLMFAMEIYNQLVPEDVTKGYRIAGTGEINGNGEVGRIGGVRHKVIAADREKADLFFCPVENGDEARAAAAELGTTMEVVPVSTMDEVLAYLDRLPPKHEQDR</sequence>
<gene>
    <name evidence="4" type="primary">lon</name>
    <name evidence="4" type="ORF">XYCOK13_15130</name>
</gene>
<evidence type="ECO:0000259" key="2">
    <source>
        <dbReference type="PROSITE" id="PS50106"/>
    </source>
</evidence>
<proteinExistence type="inferred from homology"/>
<dbReference type="GO" id="GO:0006508">
    <property type="term" value="P:proteolysis"/>
    <property type="evidence" value="ECO:0007669"/>
    <property type="project" value="UniProtKB-KW"/>
</dbReference>
<dbReference type="InterPro" id="IPR001478">
    <property type="entry name" value="PDZ"/>
</dbReference>
<dbReference type="Gene3D" id="3.30.230.10">
    <property type="match status" value="1"/>
</dbReference>
<dbReference type="Gene3D" id="2.30.42.10">
    <property type="match status" value="1"/>
</dbReference>
<dbReference type="GO" id="GO:0004176">
    <property type="term" value="F:ATP-dependent peptidase activity"/>
    <property type="evidence" value="ECO:0007669"/>
    <property type="project" value="UniProtKB-UniRule"/>
</dbReference>
<dbReference type="SUPFAM" id="SSF54211">
    <property type="entry name" value="Ribosomal protein S5 domain 2-like"/>
    <property type="match status" value="1"/>
</dbReference>
<evidence type="ECO:0000313" key="5">
    <source>
        <dbReference type="Proteomes" id="UP000677918"/>
    </source>
</evidence>
<dbReference type="SMART" id="SM00228">
    <property type="entry name" value="PDZ"/>
    <property type="match status" value="1"/>
</dbReference>